<reference evidence="2 3" key="1">
    <citation type="submission" date="2016-10" db="EMBL/GenBank/DDBJ databases">
        <title>Genome sequence of Planktotalea frisia SH6-1.</title>
        <authorList>
            <person name="Poehlein A."/>
            <person name="Bakenhus I."/>
            <person name="Voget S."/>
            <person name="Brinkhoff T."/>
            <person name="Simon M."/>
        </authorList>
    </citation>
    <scope>NUCLEOTIDE SEQUENCE [LARGE SCALE GENOMIC DNA]</scope>
    <source>
        <strain evidence="2 3">SH6-1</strain>
    </source>
</reference>
<dbReference type="EMBL" id="MLCB01000172">
    <property type="protein sequence ID" value="OJI92635.1"/>
    <property type="molecule type" value="Genomic_DNA"/>
</dbReference>
<dbReference type="Proteomes" id="UP000184514">
    <property type="component" value="Unassembled WGS sequence"/>
</dbReference>
<dbReference type="OrthoDB" id="7861229at2"/>
<evidence type="ECO:0008006" key="4">
    <source>
        <dbReference type="Google" id="ProtNLM"/>
    </source>
</evidence>
<sequence length="217" mass="23483">MIWRAIVLWLAFSNHAVAQEFLRTDVALSDDDFYNLVACAAPPGGECAKSIVRWPKDTLTIGITKMERAYLGGKKTRAEASLTRAVDEINAANSGIQLTRNDSAPDIAILFLDIPSRSQIKGSGFNVLEGTPISGAGVRVFAKDGVILKAVIIFTTGLQKRAYESAMLEEITQGLGLLTDIGGAYYESRSIFSQSSNALTKLGKQDIMALGRHYPAR</sequence>
<dbReference type="STRING" id="696762.PFRI_31200"/>
<evidence type="ECO:0000313" key="3">
    <source>
        <dbReference type="Proteomes" id="UP000184514"/>
    </source>
</evidence>
<accession>A0A1L9NTK8</accession>
<dbReference type="AlphaFoldDB" id="A0A1L9NTK8"/>
<name>A0A1L9NTK8_9RHOB</name>
<protein>
    <recommendedName>
        <fullName evidence="4">DUF2927 domain-containing protein</fullName>
    </recommendedName>
</protein>
<comment type="caution">
    <text evidence="2">The sequence shown here is derived from an EMBL/GenBank/DDBJ whole genome shotgun (WGS) entry which is preliminary data.</text>
</comment>
<feature type="signal peptide" evidence="1">
    <location>
        <begin position="1"/>
        <end position="18"/>
    </location>
</feature>
<evidence type="ECO:0000313" key="2">
    <source>
        <dbReference type="EMBL" id="OJI92635.1"/>
    </source>
</evidence>
<feature type="chain" id="PRO_5013335894" description="DUF2927 domain-containing protein" evidence="1">
    <location>
        <begin position="19"/>
        <end position="217"/>
    </location>
</feature>
<keyword evidence="3" id="KW-1185">Reference proteome</keyword>
<proteinExistence type="predicted"/>
<keyword evidence="1" id="KW-0732">Signal</keyword>
<gene>
    <name evidence="2" type="ORF">PFRI_31200</name>
</gene>
<dbReference type="RefSeq" id="WP_072631634.1">
    <property type="nucleotide sequence ID" value="NZ_MLCB01000172.1"/>
</dbReference>
<organism evidence="2 3">
    <name type="scientific">Planktotalea frisia</name>
    <dbReference type="NCBI Taxonomy" id="696762"/>
    <lineage>
        <taxon>Bacteria</taxon>
        <taxon>Pseudomonadati</taxon>
        <taxon>Pseudomonadota</taxon>
        <taxon>Alphaproteobacteria</taxon>
        <taxon>Rhodobacterales</taxon>
        <taxon>Paracoccaceae</taxon>
        <taxon>Planktotalea</taxon>
    </lineage>
</organism>
<evidence type="ECO:0000256" key="1">
    <source>
        <dbReference type="SAM" id="SignalP"/>
    </source>
</evidence>